<evidence type="ECO:0000313" key="1">
    <source>
        <dbReference type="EMBL" id="EOL43183.1"/>
    </source>
</evidence>
<protein>
    <submittedName>
        <fullName evidence="1">Uncharacterized protein</fullName>
    </submittedName>
</protein>
<reference evidence="1 2" key="1">
    <citation type="submission" date="2013-02" db="EMBL/GenBank/DDBJ databases">
        <title>The Genome Sequence of Enterococcus phoeniculicola BAA-412.</title>
        <authorList>
            <consortium name="The Broad Institute Genome Sequencing Platform"/>
            <consortium name="The Broad Institute Genome Sequencing Center for Infectious Disease"/>
            <person name="Earl A.M."/>
            <person name="Gilmore M.S."/>
            <person name="Lebreton F."/>
            <person name="Walker B."/>
            <person name="Young S.K."/>
            <person name="Zeng Q."/>
            <person name="Gargeya S."/>
            <person name="Fitzgerald M."/>
            <person name="Haas B."/>
            <person name="Abouelleil A."/>
            <person name="Alvarado L."/>
            <person name="Arachchi H.M."/>
            <person name="Berlin A.M."/>
            <person name="Chapman S.B."/>
            <person name="Dewar J."/>
            <person name="Goldberg J."/>
            <person name="Griggs A."/>
            <person name="Gujja S."/>
            <person name="Hansen M."/>
            <person name="Howarth C."/>
            <person name="Imamovic A."/>
            <person name="Larimer J."/>
            <person name="McCowan C."/>
            <person name="Murphy C."/>
            <person name="Neiman D."/>
            <person name="Pearson M."/>
            <person name="Priest M."/>
            <person name="Roberts A."/>
            <person name="Saif S."/>
            <person name="Shea T."/>
            <person name="Sisk P."/>
            <person name="Sykes S."/>
            <person name="Wortman J."/>
            <person name="Nusbaum C."/>
            <person name="Birren B."/>
        </authorList>
    </citation>
    <scope>NUCLEOTIDE SEQUENCE [LARGE SCALE GENOMIC DNA]</scope>
    <source>
        <strain evidence="1 2">ATCC BAA-412</strain>
    </source>
</reference>
<keyword evidence="2" id="KW-1185">Reference proteome</keyword>
<organism evidence="1 2">
    <name type="scientific">Enterococcus phoeniculicola ATCC BAA-412</name>
    <dbReference type="NCBI Taxonomy" id="1158610"/>
    <lineage>
        <taxon>Bacteria</taxon>
        <taxon>Bacillati</taxon>
        <taxon>Bacillota</taxon>
        <taxon>Bacilli</taxon>
        <taxon>Lactobacillales</taxon>
        <taxon>Enterococcaceae</taxon>
        <taxon>Enterococcus</taxon>
    </lineage>
</organism>
<sequence>MKWTRKNKILSCICLMLIFVFIFSHSTPKLAVRTNIFFSGHFIESVTCDLKKGDSEKQLYLVTPPILEKSTESNLVTYKVYNFWNLIHYANYYGEV</sequence>
<dbReference type="Proteomes" id="UP000013785">
    <property type="component" value="Unassembled WGS sequence"/>
</dbReference>
<dbReference type="EMBL" id="AJAT01000016">
    <property type="protein sequence ID" value="EOL43183.1"/>
    <property type="molecule type" value="Genomic_DNA"/>
</dbReference>
<gene>
    <name evidence="1" type="ORF">UC3_02160</name>
</gene>
<name>R3TQ07_9ENTE</name>
<evidence type="ECO:0000313" key="2">
    <source>
        <dbReference type="Proteomes" id="UP000013785"/>
    </source>
</evidence>
<dbReference type="HOGENOM" id="CLU_174624_0_0_9"/>
<dbReference type="AlphaFoldDB" id="R3TQ07"/>
<dbReference type="eggNOG" id="ENOG503077H">
    <property type="taxonomic scope" value="Bacteria"/>
</dbReference>
<proteinExistence type="predicted"/>
<comment type="caution">
    <text evidence="1">The sequence shown here is derived from an EMBL/GenBank/DDBJ whole genome shotgun (WGS) entry which is preliminary data.</text>
</comment>
<accession>R3TQ07</accession>